<gene>
    <name evidence="1" type="ORF">EVEC_LOCUS1117</name>
</gene>
<name>A0A0N4UVE5_ENTVE</name>
<sequence>MNSNFVSKDLVLSVRELDVEINKLFVTTNRNLKLLSQINKDSETTDEARLKELSTRLEASSFSIRFSKELIRLITLTKLYKDIGL</sequence>
<dbReference type="Proteomes" id="UP000274131">
    <property type="component" value="Unassembled WGS sequence"/>
</dbReference>
<accession>A0A0N4UVE5</accession>
<dbReference type="WBParaSite" id="EVEC_0000140901-mRNA-1">
    <property type="protein sequence ID" value="EVEC_0000140901-mRNA-1"/>
    <property type="gene ID" value="EVEC_0000140901"/>
</dbReference>
<reference evidence="1 2" key="2">
    <citation type="submission" date="2018-10" db="EMBL/GenBank/DDBJ databases">
        <authorList>
            <consortium name="Pathogen Informatics"/>
        </authorList>
    </citation>
    <scope>NUCLEOTIDE SEQUENCE [LARGE SCALE GENOMIC DNA]</scope>
</reference>
<evidence type="ECO:0000313" key="2">
    <source>
        <dbReference type="Proteomes" id="UP000274131"/>
    </source>
</evidence>
<organism evidence="3">
    <name type="scientific">Enterobius vermicularis</name>
    <name type="common">Human pinworm</name>
    <dbReference type="NCBI Taxonomy" id="51028"/>
    <lineage>
        <taxon>Eukaryota</taxon>
        <taxon>Metazoa</taxon>
        <taxon>Ecdysozoa</taxon>
        <taxon>Nematoda</taxon>
        <taxon>Chromadorea</taxon>
        <taxon>Rhabditida</taxon>
        <taxon>Spirurina</taxon>
        <taxon>Oxyuridomorpha</taxon>
        <taxon>Oxyuroidea</taxon>
        <taxon>Oxyuridae</taxon>
        <taxon>Enterobius</taxon>
    </lineage>
</organism>
<dbReference type="EMBL" id="UXUI01007170">
    <property type="protein sequence ID" value="VDD85974.1"/>
    <property type="molecule type" value="Genomic_DNA"/>
</dbReference>
<evidence type="ECO:0000313" key="1">
    <source>
        <dbReference type="EMBL" id="VDD85974.1"/>
    </source>
</evidence>
<reference evidence="3" key="1">
    <citation type="submission" date="2017-02" db="UniProtKB">
        <authorList>
            <consortium name="WormBaseParasite"/>
        </authorList>
    </citation>
    <scope>IDENTIFICATION</scope>
</reference>
<evidence type="ECO:0000313" key="3">
    <source>
        <dbReference type="WBParaSite" id="EVEC_0000140901-mRNA-1"/>
    </source>
</evidence>
<protein>
    <submittedName>
        <fullName evidence="3">Chorismate mutase</fullName>
    </submittedName>
</protein>
<keyword evidence="2" id="KW-1185">Reference proteome</keyword>
<proteinExistence type="predicted"/>
<dbReference type="AlphaFoldDB" id="A0A0N4UVE5"/>